<evidence type="ECO:0000313" key="2">
    <source>
        <dbReference type="Proteomes" id="UP000626148"/>
    </source>
</evidence>
<name>A0A918KM88_9GAMM</name>
<accession>A0A918KM88</accession>
<reference evidence="1" key="1">
    <citation type="journal article" date="2014" name="Int. J. Syst. Evol. Microbiol.">
        <title>Complete genome sequence of Corynebacterium casei LMG S-19264T (=DSM 44701T), isolated from a smear-ripened cheese.</title>
        <authorList>
            <consortium name="US DOE Joint Genome Institute (JGI-PGF)"/>
            <person name="Walter F."/>
            <person name="Albersmeier A."/>
            <person name="Kalinowski J."/>
            <person name="Ruckert C."/>
        </authorList>
    </citation>
    <scope>NUCLEOTIDE SEQUENCE</scope>
    <source>
        <strain evidence="1">KCTC 22169</strain>
    </source>
</reference>
<keyword evidence="2" id="KW-1185">Reference proteome</keyword>
<sequence length="257" mass="28540">MADSHHTPESRSSQNNCLTILSHPVRRRGDFYSLNDLHQAAGGDPGHHPERFLETSLARGWEDCLVERVGGRARGGLLQEDEVEEGRARRALLQGDDGAGGAREGSVSVFARRELAQGYALWVGEGFALAVLRTLGAQADDGSLDLAPHTRYDLGYVRDLRWDEDRADDVAWWEYDGQGALTAEEAAVRGREFFEQTRRLARVNPKDAEMALKRCLMRWFEGGFPGPGFHYCEMVFCELVCWVAVEGMVGGEGVRGD</sequence>
<dbReference type="AlphaFoldDB" id="A0A918KM88"/>
<dbReference type="RefSeq" id="WP_189611576.1">
    <property type="nucleotide sequence ID" value="NZ_BMXR01000010.1"/>
</dbReference>
<dbReference type="EMBL" id="BMXR01000010">
    <property type="protein sequence ID" value="GGX66343.1"/>
    <property type="molecule type" value="Genomic_DNA"/>
</dbReference>
<comment type="caution">
    <text evidence="1">The sequence shown here is derived from an EMBL/GenBank/DDBJ whole genome shotgun (WGS) entry which is preliminary data.</text>
</comment>
<organism evidence="1 2">
    <name type="scientific">Saccharospirillum salsuginis</name>
    <dbReference type="NCBI Taxonomy" id="418750"/>
    <lineage>
        <taxon>Bacteria</taxon>
        <taxon>Pseudomonadati</taxon>
        <taxon>Pseudomonadota</taxon>
        <taxon>Gammaproteobacteria</taxon>
        <taxon>Oceanospirillales</taxon>
        <taxon>Saccharospirillaceae</taxon>
        <taxon>Saccharospirillum</taxon>
    </lineage>
</organism>
<dbReference type="Proteomes" id="UP000626148">
    <property type="component" value="Unassembled WGS sequence"/>
</dbReference>
<protein>
    <submittedName>
        <fullName evidence="1">Uncharacterized protein</fullName>
    </submittedName>
</protein>
<evidence type="ECO:0000313" key="1">
    <source>
        <dbReference type="EMBL" id="GGX66343.1"/>
    </source>
</evidence>
<reference evidence="1" key="2">
    <citation type="submission" date="2020-09" db="EMBL/GenBank/DDBJ databases">
        <authorList>
            <person name="Sun Q."/>
            <person name="Kim S."/>
        </authorList>
    </citation>
    <scope>NUCLEOTIDE SEQUENCE</scope>
    <source>
        <strain evidence="1">KCTC 22169</strain>
    </source>
</reference>
<gene>
    <name evidence="1" type="ORF">GCM10007392_37510</name>
</gene>
<proteinExistence type="predicted"/>